<evidence type="ECO:0000313" key="2">
    <source>
        <dbReference type="EMBL" id="TGO76671.1"/>
    </source>
</evidence>
<organism evidence="2 3">
    <name type="scientific">Botrytis elliptica</name>
    <dbReference type="NCBI Taxonomy" id="278938"/>
    <lineage>
        <taxon>Eukaryota</taxon>
        <taxon>Fungi</taxon>
        <taxon>Dikarya</taxon>
        <taxon>Ascomycota</taxon>
        <taxon>Pezizomycotina</taxon>
        <taxon>Leotiomycetes</taxon>
        <taxon>Helotiales</taxon>
        <taxon>Sclerotiniaceae</taxon>
        <taxon>Botrytis</taxon>
    </lineage>
</organism>
<name>A0A4Z1JS82_9HELO</name>
<sequence length="78" mass="9262">MPTLQWGAPFPRRGNEDKNHKTRQRNQEKEAQKQEIRPSFETYEENVQGTKFSWGRKHVSRFSYCNCLITGGWNMVDT</sequence>
<protein>
    <submittedName>
        <fullName evidence="2">Uncharacterized protein</fullName>
    </submittedName>
</protein>
<comment type="caution">
    <text evidence="2">The sequence shown here is derived from an EMBL/GenBank/DDBJ whole genome shotgun (WGS) entry which is preliminary data.</text>
</comment>
<dbReference type="Proteomes" id="UP000297229">
    <property type="component" value="Unassembled WGS sequence"/>
</dbReference>
<proteinExistence type="predicted"/>
<feature type="compositionally biased region" description="Basic and acidic residues" evidence="1">
    <location>
        <begin position="13"/>
        <end position="38"/>
    </location>
</feature>
<feature type="region of interest" description="Disordered" evidence="1">
    <location>
        <begin position="1"/>
        <end position="38"/>
    </location>
</feature>
<evidence type="ECO:0000256" key="1">
    <source>
        <dbReference type="SAM" id="MobiDB-lite"/>
    </source>
</evidence>
<dbReference type="EMBL" id="PQXM01000142">
    <property type="protein sequence ID" value="TGO76671.1"/>
    <property type="molecule type" value="Genomic_DNA"/>
</dbReference>
<evidence type="ECO:0000313" key="3">
    <source>
        <dbReference type="Proteomes" id="UP000297229"/>
    </source>
</evidence>
<accession>A0A4Z1JS82</accession>
<dbReference type="AlphaFoldDB" id="A0A4Z1JS82"/>
<keyword evidence="3" id="KW-1185">Reference proteome</keyword>
<reference evidence="2 3" key="1">
    <citation type="submission" date="2017-12" db="EMBL/GenBank/DDBJ databases">
        <title>Comparative genomics of Botrytis spp.</title>
        <authorList>
            <person name="Valero-Jimenez C.A."/>
            <person name="Tapia P."/>
            <person name="Veloso J."/>
            <person name="Silva-Moreno E."/>
            <person name="Staats M."/>
            <person name="Valdes J.H."/>
            <person name="Van Kan J.A.L."/>
        </authorList>
    </citation>
    <scope>NUCLEOTIDE SEQUENCE [LARGE SCALE GENOMIC DNA]</scope>
    <source>
        <strain evidence="2 3">Be9601</strain>
    </source>
</reference>
<gene>
    <name evidence="2" type="ORF">BELL_0143g00120</name>
</gene>